<keyword evidence="2" id="KW-1185">Reference proteome</keyword>
<dbReference type="EMBL" id="JARJCW010000067">
    <property type="protein sequence ID" value="KAJ7199615.1"/>
    <property type="molecule type" value="Genomic_DNA"/>
</dbReference>
<organism evidence="1 2">
    <name type="scientific">Mycena pura</name>
    <dbReference type="NCBI Taxonomy" id="153505"/>
    <lineage>
        <taxon>Eukaryota</taxon>
        <taxon>Fungi</taxon>
        <taxon>Dikarya</taxon>
        <taxon>Basidiomycota</taxon>
        <taxon>Agaricomycotina</taxon>
        <taxon>Agaricomycetes</taxon>
        <taxon>Agaricomycetidae</taxon>
        <taxon>Agaricales</taxon>
        <taxon>Marasmiineae</taxon>
        <taxon>Mycenaceae</taxon>
        <taxon>Mycena</taxon>
    </lineage>
</organism>
<reference evidence="1" key="1">
    <citation type="submission" date="2023-03" db="EMBL/GenBank/DDBJ databases">
        <title>Massive genome expansion in bonnet fungi (Mycena s.s.) driven by repeated elements and novel gene families across ecological guilds.</title>
        <authorList>
            <consortium name="Lawrence Berkeley National Laboratory"/>
            <person name="Harder C.B."/>
            <person name="Miyauchi S."/>
            <person name="Viragh M."/>
            <person name="Kuo A."/>
            <person name="Thoen E."/>
            <person name="Andreopoulos B."/>
            <person name="Lu D."/>
            <person name="Skrede I."/>
            <person name="Drula E."/>
            <person name="Henrissat B."/>
            <person name="Morin E."/>
            <person name="Kohler A."/>
            <person name="Barry K."/>
            <person name="LaButti K."/>
            <person name="Morin E."/>
            <person name="Salamov A."/>
            <person name="Lipzen A."/>
            <person name="Mereny Z."/>
            <person name="Hegedus B."/>
            <person name="Baldrian P."/>
            <person name="Stursova M."/>
            <person name="Weitz H."/>
            <person name="Taylor A."/>
            <person name="Grigoriev I.V."/>
            <person name="Nagy L.G."/>
            <person name="Martin F."/>
            <person name="Kauserud H."/>
        </authorList>
    </citation>
    <scope>NUCLEOTIDE SEQUENCE</scope>
    <source>
        <strain evidence="1">9144</strain>
    </source>
</reference>
<evidence type="ECO:0000313" key="2">
    <source>
        <dbReference type="Proteomes" id="UP001219525"/>
    </source>
</evidence>
<gene>
    <name evidence="1" type="ORF">GGX14DRAFT_661486</name>
</gene>
<name>A0AAD6V7Z2_9AGAR</name>
<evidence type="ECO:0000313" key="1">
    <source>
        <dbReference type="EMBL" id="KAJ7199615.1"/>
    </source>
</evidence>
<dbReference type="Proteomes" id="UP001219525">
    <property type="component" value="Unassembled WGS sequence"/>
</dbReference>
<dbReference type="AlphaFoldDB" id="A0AAD6V7Z2"/>
<sequence>MLIRYQGGQLPVSPCKQTRRFDEDNAARSGPLDTRTIYIEEVPRRASAENDQWASESLALPLPVQLIWLPRKKWGQCLQCPLFAIPHPTLAGPGGLYEEHLLYTSRNHTSGGYANGKHRVDYDRRASPTWTCNSESAVDLGSSVGRRPKQLIAGSTYVVLERQPRMSLIQGHFACDDALSKWSSFVWLVLPRLCLGNPESRRSGDPVIRSNLMDGKLT</sequence>
<comment type="caution">
    <text evidence="1">The sequence shown here is derived from an EMBL/GenBank/DDBJ whole genome shotgun (WGS) entry which is preliminary data.</text>
</comment>
<proteinExistence type="predicted"/>
<accession>A0AAD6V7Z2</accession>
<protein>
    <submittedName>
        <fullName evidence="1">Uncharacterized protein</fullName>
    </submittedName>
</protein>